<sequence>MEQTFHIVNQVFKAPHDPIPVEVYHENALTRKALESFLHTTAGNVLGLAPSYGSKCTLSTLAFSSQSKVLLIRLSTSKEGKARNKSQKQAQRSAGRALLQELLLSQLIYKYALQMDKLAAALYNDMGLRISNGVDLLSISKGQRQSPAALMFVLGGELSLHKATVLKLFEQEEKDSGSIADTASQAWAACQAAFIEPTKLANSAKINTHVVDEAHLAVLSKIIRDADRLIALKPTRQKNEVDKKFTIKQGSLGLMSTRFKTRLMPPHGTQQTVEIQTVGQHGQKRVLAKVTKVNGRAASLSLRGNLHGTLHSVTTVGREPLTRAEITRWEITLQALQRTNSIMKNLFVQRIWLPTDKVSWLNTPSSFIPISLSFPPPRTLNTSQTKAVNAILSNKDANRITLIHGPPGTGKTTVIAAAITSIMASSDKTRTAWVVAQSNVAVKNVAEKLADVSFLDFKLLVSKDFHFDWHEHLYHEIERNLIRSDDFPKSVVAADRLLLGSRVILCTLSMLSHEKLPIFTTLVPAQTIIFDEASQIEIGDYLPPLQRFQPTLRKLVFIGDDKQLAPYGYGDIPELCSIFEMSHLQNGAVFLDTQYRMPEAIGNFISKAVYRGRLKSVHSIKTLASCTFVNVATGREEKSGHSWINTREVAVSIGLARIFHALGKSYRIITPYDAQRSKLENALKAANIPWEDRCFNVDSFQGNEEDYIILSIVRSEKIGFMKDPRRTNVMLTRCKKGMVILTSRKFIEGIASSTLVGNMAKAWGPRGPSWVEVGAIINGAFRPHT</sequence>
<accession>A0A8H5HFE2</accession>
<dbReference type="AlphaFoldDB" id="A0A8H5HFE2"/>
<dbReference type="InterPro" id="IPR045055">
    <property type="entry name" value="DNA2/NAM7-like"/>
</dbReference>
<organism evidence="3 4">
    <name type="scientific">Tricholomella constricta</name>
    <dbReference type="NCBI Taxonomy" id="117010"/>
    <lineage>
        <taxon>Eukaryota</taxon>
        <taxon>Fungi</taxon>
        <taxon>Dikarya</taxon>
        <taxon>Basidiomycota</taxon>
        <taxon>Agaricomycotina</taxon>
        <taxon>Agaricomycetes</taxon>
        <taxon>Agaricomycetidae</taxon>
        <taxon>Agaricales</taxon>
        <taxon>Tricholomatineae</taxon>
        <taxon>Lyophyllaceae</taxon>
        <taxon>Tricholomella</taxon>
    </lineage>
</organism>
<feature type="domain" description="DNA2/NAM7 helicase helicase" evidence="1">
    <location>
        <begin position="495"/>
        <end position="566"/>
    </location>
</feature>
<dbReference type="InterPro" id="IPR047187">
    <property type="entry name" value="SF1_C_Upf1"/>
</dbReference>
<keyword evidence="4" id="KW-1185">Reference proteome</keyword>
<dbReference type="OrthoDB" id="6513042at2759"/>
<feature type="domain" description="DNA2/NAM7 helicase helicase" evidence="1">
    <location>
        <begin position="380"/>
        <end position="451"/>
    </location>
</feature>
<evidence type="ECO:0000259" key="2">
    <source>
        <dbReference type="Pfam" id="PF13087"/>
    </source>
</evidence>
<dbReference type="Proteomes" id="UP000565441">
    <property type="component" value="Unassembled WGS sequence"/>
</dbReference>
<evidence type="ECO:0000313" key="4">
    <source>
        <dbReference type="Proteomes" id="UP000565441"/>
    </source>
</evidence>
<dbReference type="Gene3D" id="3.40.50.300">
    <property type="entry name" value="P-loop containing nucleotide triphosphate hydrolases"/>
    <property type="match status" value="2"/>
</dbReference>
<evidence type="ECO:0000313" key="3">
    <source>
        <dbReference type="EMBL" id="KAF5382189.1"/>
    </source>
</evidence>
<dbReference type="GO" id="GO:0004386">
    <property type="term" value="F:helicase activity"/>
    <property type="evidence" value="ECO:0007669"/>
    <property type="project" value="InterPro"/>
</dbReference>
<dbReference type="Pfam" id="PF13087">
    <property type="entry name" value="AAA_12"/>
    <property type="match status" value="1"/>
</dbReference>
<proteinExistence type="predicted"/>
<comment type="caution">
    <text evidence="3">The sequence shown here is derived from an EMBL/GenBank/DDBJ whole genome shotgun (WGS) entry which is preliminary data.</text>
</comment>
<name>A0A8H5HFE2_9AGAR</name>
<dbReference type="PANTHER" id="PTHR10887:SF495">
    <property type="entry name" value="HELICASE SENATAXIN ISOFORM X1-RELATED"/>
    <property type="match status" value="1"/>
</dbReference>
<reference evidence="3 4" key="1">
    <citation type="journal article" date="2020" name="ISME J.">
        <title>Uncovering the hidden diversity of litter-decomposition mechanisms in mushroom-forming fungi.</title>
        <authorList>
            <person name="Floudas D."/>
            <person name="Bentzer J."/>
            <person name="Ahren D."/>
            <person name="Johansson T."/>
            <person name="Persson P."/>
            <person name="Tunlid A."/>
        </authorList>
    </citation>
    <scope>NUCLEOTIDE SEQUENCE [LARGE SCALE GENOMIC DNA]</scope>
    <source>
        <strain evidence="3 4">CBS 661.87</strain>
    </source>
</reference>
<feature type="domain" description="DNA2/NAM7 helicase-like C-terminal" evidence="2">
    <location>
        <begin position="577"/>
        <end position="744"/>
    </location>
</feature>
<dbReference type="EMBL" id="JAACJP010000009">
    <property type="protein sequence ID" value="KAF5382189.1"/>
    <property type="molecule type" value="Genomic_DNA"/>
</dbReference>
<dbReference type="SUPFAM" id="SSF52540">
    <property type="entry name" value="P-loop containing nucleoside triphosphate hydrolases"/>
    <property type="match status" value="1"/>
</dbReference>
<dbReference type="InterPro" id="IPR041679">
    <property type="entry name" value="DNA2/NAM7-like_C"/>
</dbReference>
<dbReference type="CDD" id="cd18808">
    <property type="entry name" value="SF1_C_Upf1"/>
    <property type="match status" value="1"/>
</dbReference>
<dbReference type="Pfam" id="PF13086">
    <property type="entry name" value="AAA_11"/>
    <property type="match status" value="2"/>
</dbReference>
<dbReference type="PANTHER" id="PTHR10887">
    <property type="entry name" value="DNA2/NAM7 HELICASE FAMILY"/>
    <property type="match status" value="1"/>
</dbReference>
<dbReference type="InterPro" id="IPR041677">
    <property type="entry name" value="DNA2/NAM7_AAA_11"/>
</dbReference>
<dbReference type="InterPro" id="IPR027417">
    <property type="entry name" value="P-loop_NTPase"/>
</dbReference>
<gene>
    <name evidence="3" type="ORF">D9615_004443</name>
</gene>
<protein>
    <submittedName>
        <fullName evidence="3">Uncharacterized protein</fullName>
    </submittedName>
</protein>
<evidence type="ECO:0000259" key="1">
    <source>
        <dbReference type="Pfam" id="PF13086"/>
    </source>
</evidence>